<proteinExistence type="predicted"/>
<evidence type="ECO:0000313" key="1">
    <source>
        <dbReference type="EMBL" id="GJE04162.1"/>
    </source>
</evidence>
<comment type="caution">
    <text evidence="1">The sequence shown here is derived from an EMBL/GenBank/DDBJ whole genome shotgun (WGS) entry which is preliminary data.</text>
</comment>
<keyword evidence="2" id="KW-1185">Reference proteome</keyword>
<evidence type="ECO:0000313" key="2">
    <source>
        <dbReference type="Proteomes" id="UP001055153"/>
    </source>
</evidence>
<gene>
    <name evidence="1" type="ORF">GMJLKIPL_6123</name>
</gene>
<dbReference type="Proteomes" id="UP001055153">
    <property type="component" value="Unassembled WGS sequence"/>
</dbReference>
<dbReference type="EMBL" id="BPQQ01000105">
    <property type="protein sequence ID" value="GJE04162.1"/>
    <property type="molecule type" value="Genomic_DNA"/>
</dbReference>
<reference evidence="1" key="1">
    <citation type="journal article" date="2021" name="Front. Microbiol.">
        <title>Comprehensive Comparative Genomics and Phenotyping of Methylobacterium Species.</title>
        <authorList>
            <person name="Alessa O."/>
            <person name="Ogura Y."/>
            <person name="Fujitani Y."/>
            <person name="Takami H."/>
            <person name="Hayashi T."/>
            <person name="Sahin N."/>
            <person name="Tani A."/>
        </authorList>
    </citation>
    <scope>NUCLEOTIDE SEQUENCE</scope>
    <source>
        <strain evidence="1">DSM 17168</strain>
    </source>
</reference>
<name>A0ABQ4SLZ7_9HYPH</name>
<sequence length="39" mass="4291">MARHRTVQTKGALCPTTAKLMMFKRSMAEGENGLPQALD</sequence>
<reference evidence="1" key="2">
    <citation type="submission" date="2021-08" db="EMBL/GenBank/DDBJ databases">
        <authorList>
            <person name="Tani A."/>
            <person name="Ola A."/>
            <person name="Ogura Y."/>
            <person name="Katsura K."/>
            <person name="Hayashi T."/>
        </authorList>
    </citation>
    <scope>NUCLEOTIDE SEQUENCE</scope>
    <source>
        <strain evidence="1">DSM 17168</strain>
    </source>
</reference>
<organism evidence="1 2">
    <name type="scientific">Methylobacterium isbiliense</name>
    <dbReference type="NCBI Taxonomy" id="315478"/>
    <lineage>
        <taxon>Bacteria</taxon>
        <taxon>Pseudomonadati</taxon>
        <taxon>Pseudomonadota</taxon>
        <taxon>Alphaproteobacteria</taxon>
        <taxon>Hyphomicrobiales</taxon>
        <taxon>Methylobacteriaceae</taxon>
        <taxon>Methylobacterium</taxon>
    </lineage>
</organism>
<protein>
    <submittedName>
        <fullName evidence="1">Uncharacterized protein</fullName>
    </submittedName>
</protein>
<accession>A0ABQ4SLZ7</accession>